<accession>A0A397HH71</accession>
<organism evidence="2 3">
    <name type="scientific">Aspergillus thermomutatus</name>
    <name type="common">Neosartorya pseudofischeri</name>
    <dbReference type="NCBI Taxonomy" id="41047"/>
    <lineage>
        <taxon>Eukaryota</taxon>
        <taxon>Fungi</taxon>
        <taxon>Dikarya</taxon>
        <taxon>Ascomycota</taxon>
        <taxon>Pezizomycotina</taxon>
        <taxon>Eurotiomycetes</taxon>
        <taxon>Eurotiomycetidae</taxon>
        <taxon>Eurotiales</taxon>
        <taxon>Aspergillaceae</taxon>
        <taxon>Aspergillus</taxon>
        <taxon>Aspergillus subgen. Fumigati</taxon>
    </lineage>
</organism>
<comment type="caution">
    <text evidence="2">The sequence shown here is derived from an EMBL/GenBank/DDBJ whole genome shotgun (WGS) entry which is preliminary data.</text>
</comment>
<evidence type="ECO:0000313" key="2">
    <source>
        <dbReference type="EMBL" id="RHZ59810.1"/>
    </source>
</evidence>
<dbReference type="STRING" id="41047.A0A397HH71"/>
<evidence type="ECO:0000256" key="1">
    <source>
        <dbReference type="SAM" id="Phobius"/>
    </source>
</evidence>
<feature type="transmembrane region" description="Helical" evidence="1">
    <location>
        <begin position="31"/>
        <end position="50"/>
    </location>
</feature>
<keyword evidence="1" id="KW-0472">Membrane</keyword>
<sequence>MTSFATPSPHSPRPFFKPAYPSFKVGRVGKLYLPAMAVIAAGFGIANYLTEAQAQQERHRLQEEERIRHNQKLMEAYGDKDSLHDVQHALDVYEIQ</sequence>
<keyword evidence="3" id="KW-1185">Reference proteome</keyword>
<reference evidence="2" key="1">
    <citation type="submission" date="2018-08" db="EMBL/GenBank/DDBJ databases">
        <title>Draft genome sequence of azole-resistant Aspergillus thermomutatus (Neosartorya pseudofischeri) strain HMR AF 39, isolated from a human nasal aspirate.</title>
        <authorList>
            <person name="Parent-Michaud M."/>
            <person name="Dufresne P.J."/>
            <person name="Fournier E."/>
            <person name="Martineau C."/>
            <person name="Moreira S."/>
            <person name="Perkins V."/>
            <person name="De Repentigny L."/>
            <person name="Dufresne S.F."/>
        </authorList>
    </citation>
    <scope>NUCLEOTIDE SEQUENCE [LARGE SCALE GENOMIC DNA]</scope>
    <source>
        <strain evidence="2">HMR AF 39</strain>
    </source>
</reference>
<name>A0A397HH71_ASPTH</name>
<dbReference type="EMBL" id="NKHU02000057">
    <property type="protein sequence ID" value="RHZ59810.1"/>
    <property type="molecule type" value="Genomic_DNA"/>
</dbReference>
<keyword evidence="1" id="KW-1133">Transmembrane helix</keyword>
<dbReference type="Proteomes" id="UP000215305">
    <property type="component" value="Unassembled WGS sequence"/>
</dbReference>
<proteinExistence type="predicted"/>
<protein>
    <submittedName>
        <fullName evidence="2">Uncharacterized protein</fullName>
    </submittedName>
</protein>
<dbReference type="VEuPathDB" id="FungiDB:CDV56_107251"/>
<dbReference type="OrthoDB" id="4338954at2759"/>
<evidence type="ECO:0000313" key="3">
    <source>
        <dbReference type="Proteomes" id="UP000215305"/>
    </source>
</evidence>
<gene>
    <name evidence="2" type="ORF">CDV56_107251</name>
</gene>
<dbReference type="GeneID" id="38129225"/>
<keyword evidence="1" id="KW-0812">Transmembrane</keyword>
<dbReference type="RefSeq" id="XP_026615884.1">
    <property type="nucleotide sequence ID" value="XM_026760870.1"/>
</dbReference>
<dbReference type="AlphaFoldDB" id="A0A397HH71"/>